<sequence length="78" mass="9223">MESTSSLARLSKEWTTYMQLKAEQEPIVGNLERRLPLLTVGRYPRASGMRKHERGFAINNRKFSFINSFFLLWFSSFF</sequence>
<name>A0A9I9EHD8_CUCME</name>
<proteinExistence type="predicted"/>
<dbReference type="AlphaFoldDB" id="A0A9I9EHD8"/>
<evidence type="ECO:0000313" key="1">
    <source>
        <dbReference type="EnsemblPlants" id="MELO3C033770.2.1"/>
    </source>
</evidence>
<dbReference type="Gramene" id="MELO3C033770.2.1">
    <property type="protein sequence ID" value="MELO3C033770.2.1"/>
    <property type="gene ID" value="MELO3C033770.2"/>
</dbReference>
<reference evidence="1" key="1">
    <citation type="submission" date="2023-03" db="UniProtKB">
        <authorList>
            <consortium name="EnsemblPlants"/>
        </authorList>
    </citation>
    <scope>IDENTIFICATION</scope>
</reference>
<accession>A0A9I9EHD8</accession>
<dbReference type="EnsemblPlants" id="MELO3C033770.2.1">
    <property type="protein sequence ID" value="MELO3C033770.2.1"/>
    <property type="gene ID" value="MELO3C033770.2"/>
</dbReference>
<organism evidence="1">
    <name type="scientific">Cucumis melo</name>
    <name type="common">Muskmelon</name>
    <dbReference type="NCBI Taxonomy" id="3656"/>
    <lineage>
        <taxon>Eukaryota</taxon>
        <taxon>Viridiplantae</taxon>
        <taxon>Streptophyta</taxon>
        <taxon>Embryophyta</taxon>
        <taxon>Tracheophyta</taxon>
        <taxon>Spermatophyta</taxon>
        <taxon>Magnoliopsida</taxon>
        <taxon>eudicotyledons</taxon>
        <taxon>Gunneridae</taxon>
        <taxon>Pentapetalae</taxon>
        <taxon>rosids</taxon>
        <taxon>fabids</taxon>
        <taxon>Cucurbitales</taxon>
        <taxon>Cucurbitaceae</taxon>
        <taxon>Benincaseae</taxon>
        <taxon>Cucumis</taxon>
    </lineage>
</organism>
<protein>
    <submittedName>
        <fullName evidence="1">Uncharacterized protein</fullName>
    </submittedName>
</protein>